<feature type="transmembrane region" description="Helical" evidence="1">
    <location>
        <begin position="39"/>
        <end position="65"/>
    </location>
</feature>
<keyword evidence="1" id="KW-0812">Transmembrane</keyword>
<keyword evidence="1" id="KW-1133">Transmembrane helix</keyword>
<gene>
    <name evidence="2" type="ORF">UV54_C0038G0007</name>
</gene>
<evidence type="ECO:0000313" key="2">
    <source>
        <dbReference type="EMBL" id="KKS79250.1"/>
    </source>
</evidence>
<proteinExistence type="predicted"/>
<organism evidence="2 3">
    <name type="scientific">Candidatus Beckwithbacteria bacterium GW2011_GWA2_43_10</name>
    <dbReference type="NCBI Taxonomy" id="1618369"/>
    <lineage>
        <taxon>Bacteria</taxon>
        <taxon>Candidatus Beckwithiibacteriota</taxon>
    </lineage>
</organism>
<protein>
    <recommendedName>
        <fullName evidence="4">Integral membrane protein</fullName>
    </recommendedName>
</protein>
<evidence type="ECO:0000256" key="1">
    <source>
        <dbReference type="SAM" id="Phobius"/>
    </source>
</evidence>
<dbReference type="InterPro" id="IPR043993">
    <property type="entry name" value="T4SS_pilin"/>
</dbReference>
<reference evidence="2 3" key="1">
    <citation type="journal article" date="2015" name="Nature">
        <title>rRNA introns, odd ribosomes, and small enigmatic genomes across a large radiation of phyla.</title>
        <authorList>
            <person name="Brown C.T."/>
            <person name="Hug L.A."/>
            <person name="Thomas B.C."/>
            <person name="Sharon I."/>
            <person name="Castelle C.J."/>
            <person name="Singh A."/>
            <person name="Wilkins M.J."/>
            <person name="Williams K.H."/>
            <person name="Banfield J.F."/>
        </authorList>
    </citation>
    <scope>NUCLEOTIDE SEQUENCE [LARGE SCALE GENOMIC DNA]</scope>
</reference>
<dbReference type="EMBL" id="LCEW01000038">
    <property type="protein sequence ID" value="KKS79250.1"/>
    <property type="molecule type" value="Genomic_DNA"/>
</dbReference>
<accession>A0A0G1C0X3</accession>
<keyword evidence="1" id="KW-0472">Membrane</keyword>
<dbReference type="AlphaFoldDB" id="A0A0G1C0X3"/>
<dbReference type="Proteomes" id="UP000034213">
    <property type="component" value="Unassembled WGS sequence"/>
</dbReference>
<name>A0A0G1C0X3_9BACT</name>
<dbReference type="STRING" id="1618369.UV54_C0038G0007"/>
<dbReference type="Pfam" id="PF18895">
    <property type="entry name" value="T4SS_pilin"/>
    <property type="match status" value="1"/>
</dbReference>
<evidence type="ECO:0000313" key="3">
    <source>
        <dbReference type="Proteomes" id="UP000034213"/>
    </source>
</evidence>
<feature type="transmembrane region" description="Helical" evidence="1">
    <location>
        <begin position="77"/>
        <end position="99"/>
    </location>
</feature>
<evidence type="ECO:0008006" key="4">
    <source>
        <dbReference type="Google" id="ProtNLM"/>
    </source>
</evidence>
<comment type="caution">
    <text evidence="2">The sequence shown here is derived from an EMBL/GenBank/DDBJ whole genome shotgun (WGS) entry which is preliminary data.</text>
</comment>
<sequence length="120" mass="12946">MANPLQDTPLSGFTSGFFQNPDVNIPTTTTRLTDIITNLVTVLTVFAGLAFMLWFVVGALTWIMAADHADKLEKAKAQMSSALVGLVIVILTFSVVYLIGKILGIDILNLTDLIPNLVPN</sequence>